<dbReference type="InterPro" id="IPR029063">
    <property type="entry name" value="SAM-dependent_MTases_sf"/>
</dbReference>
<dbReference type="GO" id="GO:0032259">
    <property type="term" value="P:methylation"/>
    <property type="evidence" value="ECO:0007669"/>
    <property type="project" value="UniProtKB-KW"/>
</dbReference>
<reference evidence="2 3" key="1">
    <citation type="submission" date="2018-11" db="EMBL/GenBank/DDBJ databases">
        <title>Taxonoimc description of Halomarina strain SPP-AMP-1.</title>
        <authorList>
            <person name="Pal Y."/>
            <person name="Srinivasana K."/>
            <person name="Verma A."/>
            <person name="Kumar P."/>
        </authorList>
    </citation>
    <scope>NUCLEOTIDE SEQUENCE [LARGE SCALE GENOMIC DNA]</scope>
    <source>
        <strain evidence="2 3">SPP-AMP-1</strain>
    </source>
</reference>
<evidence type="ECO:0000313" key="3">
    <source>
        <dbReference type="Proteomes" id="UP000282322"/>
    </source>
</evidence>
<gene>
    <name evidence="2" type="ORF">EIK79_08120</name>
</gene>
<keyword evidence="2" id="KW-0489">Methyltransferase</keyword>
<dbReference type="Pfam" id="PF13649">
    <property type="entry name" value="Methyltransf_25"/>
    <property type="match status" value="1"/>
</dbReference>
<dbReference type="Gene3D" id="3.40.50.150">
    <property type="entry name" value="Vaccinia Virus protein VP39"/>
    <property type="match status" value="1"/>
</dbReference>
<dbReference type="CDD" id="cd02440">
    <property type="entry name" value="AdoMet_MTases"/>
    <property type="match status" value="1"/>
</dbReference>
<dbReference type="SUPFAM" id="SSF53335">
    <property type="entry name" value="S-adenosyl-L-methionine-dependent methyltransferases"/>
    <property type="match status" value="1"/>
</dbReference>
<proteinExistence type="predicted"/>
<dbReference type="EMBL" id="RRCH01000016">
    <property type="protein sequence ID" value="RRJ31192.1"/>
    <property type="molecule type" value="Genomic_DNA"/>
</dbReference>
<evidence type="ECO:0000313" key="2">
    <source>
        <dbReference type="EMBL" id="RRJ31192.1"/>
    </source>
</evidence>
<name>A0A3P3RCH3_9EURY</name>
<dbReference type="InterPro" id="IPR041698">
    <property type="entry name" value="Methyltransf_25"/>
</dbReference>
<dbReference type="GO" id="GO:0008168">
    <property type="term" value="F:methyltransferase activity"/>
    <property type="evidence" value="ECO:0007669"/>
    <property type="project" value="UniProtKB-KW"/>
</dbReference>
<accession>A0A3P3RCH3</accession>
<keyword evidence="2" id="KW-0808">Transferase</keyword>
<sequence>MESFYGRWVGVYDIIAATIAPTAWRARAVDALELSRGDTVVEVGCGTGANLPLLRERVGASGRVVGVDLTPAMLQRARRRVDRAGWDNVTLLRGDATRPPISKVNAVLGTFVVGLLADPAAAVETWCALATDRIALLDGATSSHPIGRLCNPLFGAFVAAGTPTDSAWQTVRRIAASADARHRLDTAVHRSRNALRDNTTNHRTETFAVGFLGLVSGASACS</sequence>
<feature type="domain" description="Methyltransferase" evidence="1">
    <location>
        <begin position="40"/>
        <end position="120"/>
    </location>
</feature>
<organism evidence="2 3">
    <name type="scientific">Halocatena pleomorpha</name>
    <dbReference type="NCBI Taxonomy" id="1785090"/>
    <lineage>
        <taxon>Archaea</taxon>
        <taxon>Methanobacteriati</taxon>
        <taxon>Methanobacteriota</taxon>
        <taxon>Stenosarchaea group</taxon>
        <taxon>Halobacteria</taxon>
        <taxon>Halobacteriales</taxon>
        <taxon>Natronomonadaceae</taxon>
        <taxon>Halocatena</taxon>
    </lineage>
</organism>
<evidence type="ECO:0000259" key="1">
    <source>
        <dbReference type="Pfam" id="PF13649"/>
    </source>
</evidence>
<comment type="caution">
    <text evidence="2">The sequence shown here is derived from an EMBL/GenBank/DDBJ whole genome shotgun (WGS) entry which is preliminary data.</text>
</comment>
<protein>
    <submittedName>
        <fullName evidence="2">Methyltransferase domain-containing protein</fullName>
    </submittedName>
</protein>
<keyword evidence="3" id="KW-1185">Reference proteome</keyword>
<dbReference type="Proteomes" id="UP000282322">
    <property type="component" value="Unassembled WGS sequence"/>
</dbReference>
<dbReference type="AlphaFoldDB" id="A0A3P3RCH3"/>